<dbReference type="Pfam" id="PF12966">
    <property type="entry name" value="AtpR"/>
    <property type="match status" value="1"/>
</dbReference>
<evidence type="ECO:0000313" key="2">
    <source>
        <dbReference type="EMBL" id="KVT41305.1"/>
    </source>
</evidence>
<reference evidence="2 3" key="1">
    <citation type="submission" date="2015-11" db="EMBL/GenBank/DDBJ databases">
        <title>Expanding the genomic diversity of Burkholderia species for the development of highly accurate diagnostics.</title>
        <authorList>
            <person name="Sahl J."/>
            <person name="Keim P."/>
            <person name="Wagner D."/>
        </authorList>
    </citation>
    <scope>NUCLEOTIDE SEQUENCE [LARGE SCALE GENOMIC DNA]</scope>
    <source>
        <strain evidence="2 3">MSMB1137WGS</strain>
    </source>
</reference>
<feature type="transmembrane region" description="Helical" evidence="1">
    <location>
        <begin position="6"/>
        <end position="25"/>
    </location>
</feature>
<keyword evidence="1" id="KW-1133">Transmembrane helix</keyword>
<protein>
    <recommendedName>
        <fullName evidence="4">ATP synthase subunit I</fullName>
    </recommendedName>
</protein>
<sequence>MQIAAGGTAGAVAGAAYFAALHANARWYARHAMAVAVVMQVLRFGMLGLMLYGLARLGSAALLSGLAGIVVARHVAVRLLGRTP</sequence>
<gene>
    <name evidence="2" type="ORF">WK53_19780</name>
</gene>
<dbReference type="AlphaFoldDB" id="A0AAW3N3D3"/>
<keyword evidence="1" id="KW-0812">Transmembrane</keyword>
<dbReference type="EMBL" id="LPDO01000151">
    <property type="protein sequence ID" value="KVT41305.1"/>
    <property type="molecule type" value="Genomic_DNA"/>
</dbReference>
<proteinExistence type="predicted"/>
<organism evidence="2 3">
    <name type="scientific">Burkholderia ubonensis</name>
    <dbReference type="NCBI Taxonomy" id="101571"/>
    <lineage>
        <taxon>Bacteria</taxon>
        <taxon>Pseudomonadati</taxon>
        <taxon>Pseudomonadota</taxon>
        <taxon>Betaproteobacteria</taxon>
        <taxon>Burkholderiales</taxon>
        <taxon>Burkholderiaceae</taxon>
        <taxon>Burkholderia</taxon>
        <taxon>Burkholderia cepacia complex</taxon>
    </lineage>
</organism>
<name>A0AAW3N3D3_9BURK</name>
<keyword evidence="1" id="KW-0472">Membrane</keyword>
<accession>A0AAW3N3D3</accession>
<evidence type="ECO:0000313" key="3">
    <source>
        <dbReference type="Proteomes" id="UP000056732"/>
    </source>
</evidence>
<comment type="caution">
    <text evidence="2">The sequence shown here is derived from an EMBL/GenBank/DDBJ whole genome shotgun (WGS) entry which is preliminary data.</text>
</comment>
<dbReference type="Proteomes" id="UP000056732">
    <property type="component" value="Unassembled WGS sequence"/>
</dbReference>
<feature type="transmembrane region" description="Helical" evidence="1">
    <location>
        <begin position="60"/>
        <end position="81"/>
    </location>
</feature>
<evidence type="ECO:0008006" key="4">
    <source>
        <dbReference type="Google" id="ProtNLM"/>
    </source>
</evidence>
<dbReference type="InterPro" id="IPR017581">
    <property type="entry name" value="AtpR-like"/>
</dbReference>
<feature type="transmembrane region" description="Helical" evidence="1">
    <location>
        <begin position="32"/>
        <end position="54"/>
    </location>
</feature>
<evidence type="ECO:0000256" key="1">
    <source>
        <dbReference type="SAM" id="Phobius"/>
    </source>
</evidence>